<evidence type="ECO:0000259" key="3">
    <source>
        <dbReference type="Pfam" id="PF02837"/>
    </source>
</evidence>
<feature type="signal peptide" evidence="2">
    <location>
        <begin position="1"/>
        <end position="23"/>
    </location>
</feature>
<protein>
    <recommendedName>
        <fullName evidence="3">Glycosyl hydrolases family 2 sugar binding domain-containing protein</fullName>
    </recommendedName>
</protein>
<dbReference type="Pfam" id="PF02837">
    <property type="entry name" value="Glyco_hydro_2_N"/>
    <property type="match status" value="1"/>
</dbReference>
<evidence type="ECO:0000256" key="1">
    <source>
        <dbReference type="ARBA" id="ARBA00007401"/>
    </source>
</evidence>
<comment type="caution">
    <text evidence="4">The sequence shown here is derived from an EMBL/GenBank/DDBJ whole genome shotgun (WGS) entry which is preliminary data.</text>
</comment>
<accession>A0A4R0MWY7</accession>
<dbReference type="InterPro" id="IPR008979">
    <property type="entry name" value="Galactose-bd-like_sf"/>
</dbReference>
<feature type="domain" description="Glycosyl hydrolases family 2 sugar binding" evidence="3">
    <location>
        <begin position="26"/>
        <end position="158"/>
    </location>
</feature>
<dbReference type="Gene3D" id="2.60.120.260">
    <property type="entry name" value="Galactose-binding domain-like"/>
    <property type="match status" value="1"/>
</dbReference>
<gene>
    <name evidence="4" type="ORF">EZ428_08495</name>
</gene>
<evidence type="ECO:0000256" key="2">
    <source>
        <dbReference type="SAM" id="SignalP"/>
    </source>
</evidence>
<evidence type="ECO:0000313" key="4">
    <source>
        <dbReference type="EMBL" id="TCC91781.1"/>
    </source>
</evidence>
<dbReference type="SUPFAM" id="SSF49785">
    <property type="entry name" value="Galactose-binding domain-like"/>
    <property type="match status" value="1"/>
</dbReference>
<name>A0A4R0MWY7_9SPHI</name>
<reference evidence="4 5" key="1">
    <citation type="submission" date="2019-02" db="EMBL/GenBank/DDBJ databases">
        <title>Pedobacter sp. RP-1-13 sp. nov., isolated from Arctic soil.</title>
        <authorList>
            <person name="Dahal R.H."/>
        </authorList>
    </citation>
    <scope>NUCLEOTIDE SEQUENCE [LARGE SCALE GENOMIC DNA]</scope>
    <source>
        <strain evidence="4 5">RP-1-13</strain>
    </source>
</reference>
<dbReference type="RefSeq" id="WP_131552720.1">
    <property type="nucleotide sequence ID" value="NZ_SJSK01000002.1"/>
</dbReference>
<feature type="chain" id="PRO_5020577453" description="Glycosyl hydrolases family 2 sugar binding domain-containing protein" evidence="2">
    <location>
        <begin position="24"/>
        <end position="161"/>
    </location>
</feature>
<dbReference type="EMBL" id="SJSK01000002">
    <property type="protein sequence ID" value="TCC91781.1"/>
    <property type="molecule type" value="Genomic_DNA"/>
</dbReference>
<keyword evidence="5" id="KW-1185">Reference proteome</keyword>
<organism evidence="4 5">
    <name type="scientific">Pedobacter frigiditerrae</name>
    <dbReference type="NCBI Taxonomy" id="2530452"/>
    <lineage>
        <taxon>Bacteria</taxon>
        <taxon>Pseudomonadati</taxon>
        <taxon>Bacteroidota</taxon>
        <taxon>Sphingobacteriia</taxon>
        <taxon>Sphingobacteriales</taxon>
        <taxon>Sphingobacteriaceae</taxon>
        <taxon>Pedobacter</taxon>
    </lineage>
</organism>
<comment type="similarity">
    <text evidence="1">Belongs to the glycosyl hydrolase 2 family.</text>
</comment>
<dbReference type="AlphaFoldDB" id="A0A4R0MWY7"/>
<proteinExistence type="inferred from homology"/>
<evidence type="ECO:0000313" key="5">
    <source>
        <dbReference type="Proteomes" id="UP000292884"/>
    </source>
</evidence>
<dbReference type="Proteomes" id="UP000292884">
    <property type="component" value="Unassembled WGS sequence"/>
</dbReference>
<dbReference type="InterPro" id="IPR006104">
    <property type="entry name" value="Glyco_hydro_2_N"/>
</dbReference>
<sequence length="161" mass="18127">MKNKIFPNICLSAMVFYSTLTFAQSTATKVLNGEWEMGFNRKYTQKVSVPSIASDPKKITGETLWYKKVVQLPKGNWKAITLQLKGARFRPELYVNGKLIGQKEGGMAPVFFELENENAKPGKTMVIEIALASLKNIPETDASYIPQSDQWRSNVSFRIMG</sequence>
<keyword evidence="2" id="KW-0732">Signal</keyword>